<evidence type="ECO:0000256" key="5">
    <source>
        <dbReference type="ARBA" id="ARBA00022989"/>
    </source>
</evidence>
<comment type="subcellular location">
    <subcellularLocation>
        <location evidence="1">Endomembrane system</location>
        <topology evidence="1">Multi-pass membrane protein</topology>
    </subcellularLocation>
</comment>
<evidence type="ECO:0000256" key="1">
    <source>
        <dbReference type="ARBA" id="ARBA00004127"/>
    </source>
</evidence>
<evidence type="ECO:0008006" key="10">
    <source>
        <dbReference type="Google" id="ProtNLM"/>
    </source>
</evidence>
<keyword evidence="4 7" id="KW-0812">Transmembrane</keyword>
<evidence type="ECO:0000256" key="6">
    <source>
        <dbReference type="ARBA" id="ARBA00023136"/>
    </source>
</evidence>
<dbReference type="Proteomes" id="UP000244722">
    <property type="component" value="Unassembled WGS sequence"/>
</dbReference>
<comment type="similarity">
    <text evidence="2">Belongs to the major facilitator superfamily.</text>
</comment>
<dbReference type="EMBL" id="NESQ01000010">
    <property type="protein sequence ID" value="PUU83538.1"/>
    <property type="molecule type" value="Genomic_DNA"/>
</dbReference>
<evidence type="ECO:0000256" key="4">
    <source>
        <dbReference type="ARBA" id="ARBA00022692"/>
    </source>
</evidence>
<accession>A0A2T7A721</accession>
<evidence type="ECO:0000313" key="8">
    <source>
        <dbReference type="EMBL" id="PUU83538.1"/>
    </source>
</evidence>
<dbReference type="SUPFAM" id="SSF103473">
    <property type="entry name" value="MFS general substrate transporter"/>
    <property type="match status" value="1"/>
</dbReference>
<dbReference type="Gene3D" id="1.20.1250.20">
    <property type="entry name" value="MFS general substrate transporter like domains"/>
    <property type="match status" value="1"/>
</dbReference>
<name>A0A2T7A721_TUBBO</name>
<feature type="transmembrane region" description="Helical" evidence="7">
    <location>
        <begin position="26"/>
        <end position="48"/>
    </location>
</feature>
<keyword evidence="3" id="KW-0813">Transport</keyword>
<keyword evidence="6 7" id="KW-0472">Membrane</keyword>
<evidence type="ECO:0000256" key="7">
    <source>
        <dbReference type="SAM" id="Phobius"/>
    </source>
</evidence>
<dbReference type="GO" id="GO:0016020">
    <property type="term" value="C:membrane"/>
    <property type="evidence" value="ECO:0007669"/>
    <property type="project" value="TreeGrafter"/>
</dbReference>
<dbReference type="OrthoDB" id="413079at2759"/>
<dbReference type="PANTHER" id="PTHR23514">
    <property type="entry name" value="BYPASS OF STOP CODON PROTEIN 6"/>
    <property type="match status" value="1"/>
</dbReference>
<dbReference type="PANTHER" id="PTHR23514:SF3">
    <property type="entry name" value="BYPASS OF STOP CODON PROTEIN 6"/>
    <property type="match status" value="1"/>
</dbReference>
<gene>
    <name evidence="8" type="ORF">B9Z19DRAFT_1098600</name>
</gene>
<evidence type="ECO:0000256" key="3">
    <source>
        <dbReference type="ARBA" id="ARBA00022448"/>
    </source>
</evidence>
<evidence type="ECO:0000256" key="2">
    <source>
        <dbReference type="ARBA" id="ARBA00008335"/>
    </source>
</evidence>
<proteinExistence type="inferred from homology"/>
<dbReference type="InterPro" id="IPR051788">
    <property type="entry name" value="MFS_Transporter"/>
</dbReference>
<keyword evidence="9" id="KW-1185">Reference proteome</keyword>
<sequence>MSLVVYGASGLDPAACAWVGSLRYASGFLGMLQGCFGIGGTVAPLIANGMVQRGIPYYQYYYIPFALSILGGIAFMLSFWDESGAKYTRDTSGLHKTGLDHTKEILKNKVFLSDYTPKTSLLTGGDFLDSSGIRVPRLGCRR</sequence>
<feature type="transmembrane region" description="Helical" evidence="7">
    <location>
        <begin position="60"/>
        <end position="80"/>
    </location>
</feature>
<organism evidence="8 9">
    <name type="scientific">Tuber borchii</name>
    <name type="common">White truffle</name>
    <dbReference type="NCBI Taxonomy" id="42251"/>
    <lineage>
        <taxon>Eukaryota</taxon>
        <taxon>Fungi</taxon>
        <taxon>Dikarya</taxon>
        <taxon>Ascomycota</taxon>
        <taxon>Pezizomycotina</taxon>
        <taxon>Pezizomycetes</taxon>
        <taxon>Pezizales</taxon>
        <taxon>Tuberaceae</taxon>
        <taxon>Tuber</taxon>
    </lineage>
</organism>
<evidence type="ECO:0000313" key="9">
    <source>
        <dbReference type="Proteomes" id="UP000244722"/>
    </source>
</evidence>
<dbReference type="AlphaFoldDB" id="A0A2T7A721"/>
<comment type="caution">
    <text evidence="8">The sequence shown here is derived from an EMBL/GenBank/DDBJ whole genome shotgun (WGS) entry which is preliminary data.</text>
</comment>
<dbReference type="GO" id="GO:0012505">
    <property type="term" value="C:endomembrane system"/>
    <property type="evidence" value="ECO:0007669"/>
    <property type="project" value="UniProtKB-SubCell"/>
</dbReference>
<dbReference type="STRING" id="42251.A0A2T7A721"/>
<dbReference type="InterPro" id="IPR036259">
    <property type="entry name" value="MFS_trans_sf"/>
</dbReference>
<keyword evidence="5 7" id="KW-1133">Transmembrane helix</keyword>
<protein>
    <recommendedName>
        <fullName evidence="10">Major facilitator superfamily domain-containing protein</fullName>
    </recommendedName>
</protein>
<reference evidence="8 9" key="1">
    <citation type="submission" date="2017-04" db="EMBL/GenBank/DDBJ databases">
        <title>Draft genome sequence of Tuber borchii Vittad., a whitish edible truffle.</title>
        <authorList>
            <consortium name="DOE Joint Genome Institute"/>
            <person name="Murat C."/>
            <person name="Kuo A."/>
            <person name="Barry K.W."/>
            <person name="Clum A."/>
            <person name="Dockter R.B."/>
            <person name="Fauchery L."/>
            <person name="Iotti M."/>
            <person name="Kohler A."/>
            <person name="Labutti K."/>
            <person name="Lindquist E.A."/>
            <person name="Lipzen A."/>
            <person name="Ohm R.A."/>
            <person name="Wang M."/>
            <person name="Grigoriev I.V."/>
            <person name="Zambonelli A."/>
            <person name="Martin F.M."/>
        </authorList>
    </citation>
    <scope>NUCLEOTIDE SEQUENCE [LARGE SCALE GENOMIC DNA]</scope>
    <source>
        <strain evidence="8 9">Tbo3840</strain>
    </source>
</reference>